<sequence length="67" mass="7722">MNKNANKNINNNKFSKNKLVLEEVSKGKKYLLMLLNTNNAELKKITIYADGIRSSIKTLKELIREVK</sequence>
<dbReference type="AlphaFoldDB" id="A0A0F9HRL0"/>
<name>A0A0F9HRL0_9ZZZZ</name>
<comment type="caution">
    <text evidence="1">The sequence shown here is derived from an EMBL/GenBank/DDBJ whole genome shotgun (WGS) entry which is preliminary data.</text>
</comment>
<dbReference type="EMBL" id="LAZR01014324">
    <property type="protein sequence ID" value="KKM18006.1"/>
    <property type="molecule type" value="Genomic_DNA"/>
</dbReference>
<reference evidence="1" key="1">
    <citation type="journal article" date="2015" name="Nature">
        <title>Complex archaea that bridge the gap between prokaryotes and eukaryotes.</title>
        <authorList>
            <person name="Spang A."/>
            <person name="Saw J.H."/>
            <person name="Jorgensen S.L."/>
            <person name="Zaremba-Niedzwiedzka K."/>
            <person name="Martijn J."/>
            <person name="Lind A.E."/>
            <person name="van Eijk R."/>
            <person name="Schleper C."/>
            <person name="Guy L."/>
            <person name="Ettema T.J."/>
        </authorList>
    </citation>
    <scope>NUCLEOTIDE SEQUENCE</scope>
</reference>
<organism evidence="1">
    <name type="scientific">marine sediment metagenome</name>
    <dbReference type="NCBI Taxonomy" id="412755"/>
    <lineage>
        <taxon>unclassified sequences</taxon>
        <taxon>metagenomes</taxon>
        <taxon>ecological metagenomes</taxon>
    </lineage>
</organism>
<accession>A0A0F9HRL0</accession>
<evidence type="ECO:0000313" key="1">
    <source>
        <dbReference type="EMBL" id="KKM18006.1"/>
    </source>
</evidence>
<proteinExistence type="predicted"/>
<gene>
    <name evidence="1" type="ORF">LCGC14_1670030</name>
</gene>
<protein>
    <submittedName>
        <fullName evidence="1">Uncharacterized protein</fullName>
    </submittedName>
</protein>